<accession>A0A095VT61</accession>
<evidence type="ECO:0000313" key="3">
    <source>
        <dbReference type="Proteomes" id="UP000029640"/>
    </source>
</evidence>
<dbReference type="OrthoDB" id="7065985at2"/>
<feature type="region of interest" description="Disordered" evidence="1">
    <location>
        <begin position="1"/>
        <end position="23"/>
    </location>
</feature>
<keyword evidence="3" id="KW-1185">Reference proteome</keyword>
<sequence length="95" mass="10579">MSDDHSNPDPELISPEEQEQDSRIGAKMHLFLERMIRAAMEEEGIEAERAQDLMLCTAVQLYTERSSVSARELGVFCKAIAEEVLENGSAEGTVH</sequence>
<gene>
    <name evidence="2" type="ORF">HRUBRA_00776</name>
</gene>
<reference evidence="2 3" key="1">
    <citation type="journal article" date="2014" name="Genome Announc.">
        <title>Genome Sequence of Gammaproteobacterial Pseudohaliea rubra Type Strain DSM 19751, Isolated from Coastal Seawater of the Mediterranean Sea.</title>
        <authorList>
            <person name="Spring S."/>
            <person name="Fiebig A."/>
            <person name="Riedel T."/>
            <person name="Goker M."/>
            <person name="Klenk H.P."/>
        </authorList>
    </citation>
    <scope>NUCLEOTIDE SEQUENCE [LARGE SCALE GENOMIC DNA]</scope>
    <source>
        <strain evidence="2 3">DSM 19751</strain>
    </source>
</reference>
<protein>
    <submittedName>
        <fullName evidence="2">Uncharacterized protein</fullName>
    </submittedName>
</protein>
<evidence type="ECO:0000313" key="2">
    <source>
        <dbReference type="EMBL" id="KGE04617.1"/>
    </source>
</evidence>
<comment type="caution">
    <text evidence="2">The sequence shown here is derived from an EMBL/GenBank/DDBJ whole genome shotgun (WGS) entry which is preliminary data.</text>
</comment>
<name>A0A095VT61_9GAMM</name>
<dbReference type="AlphaFoldDB" id="A0A095VT61"/>
<organism evidence="2 3">
    <name type="scientific">Pseudohaliea rubra DSM 19751</name>
    <dbReference type="NCBI Taxonomy" id="1265313"/>
    <lineage>
        <taxon>Bacteria</taxon>
        <taxon>Pseudomonadati</taxon>
        <taxon>Pseudomonadota</taxon>
        <taxon>Gammaproteobacteria</taxon>
        <taxon>Cellvibrionales</taxon>
        <taxon>Halieaceae</taxon>
        <taxon>Pseudohaliea</taxon>
    </lineage>
</organism>
<dbReference type="HOGENOM" id="CLU_2395477_0_0_6"/>
<dbReference type="Proteomes" id="UP000029640">
    <property type="component" value="Unassembled WGS sequence"/>
</dbReference>
<proteinExistence type="predicted"/>
<evidence type="ECO:0000256" key="1">
    <source>
        <dbReference type="SAM" id="MobiDB-lite"/>
    </source>
</evidence>
<dbReference type="EMBL" id="AUVB01000023">
    <property type="protein sequence ID" value="KGE04617.1"/>
    <property type="molecule type" value="Genomic_DNA"/>
</dbReference>
<dbReference type="RefSeq" id="WP_035516350.1">
    <property type="nucleotide sequence ID" value="NZ_KN234764.1"/>
</dbReference>